<dbReference type="EMBL" id="JBGFUD010009137">
    <property type="protein sequence ID" value="MFH4982376.1"/>
    <property type="molecule type" value="Genomic_DNA"/>
</dbReference>
<keyword evidence="5" id="KW-1185">Reference proteome</keyword>
<evidence type="ECO:0000313" key="5">
    <source>
        <dbReference type="Proteomes" id="UP001608902"/>
    </source>
</evidence>
<sequence>MSQRTISTSSGTVTVTENGREAEPQIEQITLTEPDSTGPRVSWATDTVDNEFLNKKKSKCCCIYKKPKKWGEVEDDDDSDSECETGHCRGHVEKHSHPHDGSGDGGGRLPGVSA</sequence>
<evidence type="ECO:0000256" key="1">
    <source>
        <dbReference type="ARBA" id="ARBA00021994"/>
    </source>
</evidence>
<gene>
    <name evidence="4" type="ORF">AB6A40_009085</name>
</gene>
<feature type="compositionally biased region" description="Gly residues" evidence="3">
    <location>
        <begin position="103"/>
        <end position="114"/>
    </location>
</feature>
<reference evidence="4 5" key="1">
    <citation type="submission" date="2024-08" db="EMBL/GenBank/DDBJ databases">
        <title>Gnathostoma spinigerum genome.</title>
        <authorList>
            <person name="Gonzalez-Bertolin B."/>
            <person name="Monzon S."/>
            <person name="Zaballos A."/>
            <person name="Jimenez P."/>
            <person name="Dekumyoy P."/>
            <person name="Varona S."/>
            <person name="Cuesta I."/>
            <person name="Sumanam S."/>
            <person name="Adisakwattana P."/>
            <person name="Gasser R.B."/>
            <person name="Hernandez-Gonzalez A."/>
            <person name="Young N.D."/>
            <person name="Perteguer M.J."/>
        </authorList>
    </citation>
    <scope>NUCLEOTIDE SEQUENCE [LARGE SCALE GENOMIC DNA]</scope>
    <source>
        <strain evidence="4">AL3</strain>
        <tissue evidence="4">Liver</tissue>
    </source>
</reference>
<feature type="compositionally biased region" description="Acidic residues" evidence="3">
    <location>
        <begin position="73"/>
        <end position="83"/>
    </location>
</feature>
<accession>A0ABD6EY18</accession>
<dbReference type="Proteomes" id="UP001608902">
    <property type="component" value="Unassembled WGS sequence"/>
</dbReference>
<dbReference type="InterPro" id="IPR011107">
    <property type="entry name" value="PPI_Ypi1"/>
</dbReference>
<dbReference type="AlphaFoldDB" id="A0ABD6EY18"/>
<comment type="caution">
    <text evidence="4">The sequence shown here is derived from an EMBL/GenBank/DDBJ whole genome shotgun (WGS) entry which is preliminary data.</text>
</comment>
<dbReference type="PANTHER" id="PTHR20835">
    <property type="entry name" value="E3 UBIQUITIN-PROTEIN LIGASE PPP1R11-RELATED"/>
    <property type="match status" value="1"/>
</dbReference>
<feature type="compositionally biased region" description="Basic and acidic residues" evidence="3">
    <location>
        <begin position="84"/>
        <end position="102"/>
    </location>
</feature>
<feature type="region of interest" description="Disordered" evidence="3">
    <location>
        <begin position="1"/>
        <end position="24"/>
    </location>
</feature>
<protein>
    <recommendedName>
        <fullName evidence="1">E3 ubiquitin-protein ligase PPP1R11</fullName>
    </recommendedName>
    <alternativeName>
        <fullName evidence="2">Protein phosphatase 1 regulatory subunit 11</fullName>
    </alternativeName>
</protein>
<proteinExistence type="predicted"/>
<feature type="region of interest" description="Disordered" evidence="3">
    <location>
        <begin position="71"/>
        <end position="114"/>
    </location>
</feature>
<feature type="compositionally biased region" description="Low complexity" evidence="3">
    <location>
        <begin position="1"/>
        <end position="16"/>
    </location>
</feature>
<evidence type="ECO:0000256" key="2">
    <source>
        <dbReference type="ARBA" id="ARBA00031039"/>
    </source>
</evidence>
<dbReference type="PANTHER" id="PTHR20835:SF0">
    <property type="entry name" value="E3 UBIQUITIN-PROTEIN LIGASE PPP1R11"/>
    <property type="match status" value="1"/>
</dbReference>
<organism evidence="4 5">
    <name type="scientific">Gnathostoma spinigerum</name>
    <dbReference type="NCBI Taxonomy" id="75299"/>
    <lineage>
        <taxon>Eukaryota</taxon>
        <taxon>Metazoa</taxon>
        <taxon>Ecdysozoa</taxon>
        <taxon>Nematoda</taxon>
        <taxon>Chromadorea</taxon>
        <taxon>Rhabditida</taxon>
        <taxon>Spirurina</taxon>
        <taxon>Gnathostomatomorpha</taxon>
        <taxon>Gnathostomatoidea</taxon>
        <taxon>Gnathostomatidae</taxon>
        <taxon>Gnathostoma</taxon>
    </lineage>
</organism>
<dbReference type="Pfam" id="PF07491">
    <property type="entry name" value="PPI_Ypi1"/>
    <property type="match status" value="1"/>
</dbReference>
<name>A0ABD6EY18_9BILA</name>
<evidence type="ECO:0000256" key="3">
    <source>
        <dbReference type="SAM" id="MobiDB-lite"/>
    </source>
</evidence>
<evidence type="ECO:0000313" key="4">
    <source>
        <dbReference type="EMBL" id="MFH4982376.1"/>
    </source>
</evidence>